<organism evidence="4 5">
    <name type="scientific">Thermodesulfobium acidiphilum</name>
    <dbReference type="NCBI Taxonomy" id="1794699"/>
    <lineage>
        <taxon>Bacteria</taxon>
        <taxon>Pseudomonadati</taxon>
        <taxon>Thermodesulfobiota</taxon>
        <taxon>Thermodesulfobiia</taxon>
        <taxon>Thermodesulfobiales</taxon>
        <taxon>Thermodesulfobiaceae</taxon>
        <taxon>Thermodesulfobium</taxon>
    </lineage>
</organism>
<dbReference type="GO" id="GO:0046166">
    <property type="term" value="P:glyceraldehyde-3-phosphate biosynthetic process"/>
    <property type="evidence" value="ECO:0007669"/>
    <property type="project" value="TreeGrafter"/>
</dbReference>
<protein>
    <recommendedName>
        <fullName evidence="3">Triosephosphate isomerase</fullName>
        <ecNumber evidence="3">5.3.1.1</ecNumber>
    </recommendedName>
</protein>
<sequence length="232" mass="25685">MNYAIANFKMNKTSDEVEEYVCELRQNLKNNVKTVICPSFVSLERAVKASFGSLIDIGAQNLFFEEKGAFTGEISIGMLENIGVKYAIIGHSERRQYFKESDDLLLKKVKAAANRLKVIYCFGETEEEKDSGKSLEVTFNQLNLVKSFFEKIILAYEPVWAIGTGKTANAGESFALIKELESKLGSLPDCLYGGSVNHKNAKSFIDAGFKGVLVGSASLDVKEFSKIIEEMS</sequence>
<name>A0A2R4W2K2_THEAF</name>
<comment type="subunit">
    <text evidence="3">Homodimer.</text>
</comment>
<evidence type="ECO:0000256" key="1">
    <source>
        <dbReference type="ARBA" id="ARBA00007422"/>
    </source>
</evidence>
<dbReference type="GO" id="GO:0019563">
    <property type="term" value="P:glycerol catabolic process"/>
    <property type="evidence" value="ECO:0007669"/>
    <property type="project" value="TreeGrafter"/>
</dbReference>
<keyword evidence="3" id="KW-0312">Gluconeogenesis</keyword>
<dbReference type="Pfam" id="PF00121">
    <property type="entry name" value="TIM"/>
    <property type="match status" value="1"/>
</dbReference>
<proteinExistence type="inferred from homology"/>
<dbReference type="InterPro" id="IPR020861">
    <property type="entry name" value="Triosephosphate_isomerase_AS"/>
</dbReference>
<dbReference type="UniPathway" id="UPA00109">
    <property type="reaction ID" value="UER00189"/>
</dbReference>
<dbReference type="PANTHER" id="PTHR21139:SF42">
    <property type="entry name" value="TRIOSEPHOSPHATE ISOMERASE"/>
    <property type="match status" value="1"/>
</dbReference>
<evidence type="ECO:0000313" key="4">
    <source>
        <dbReference type="EMBL" id="AWB10936.1"/>
    </source>
</evidence>
<dbReference type="EC" id="5.3.1.1" evidence="3"/>
<dbReference type="Proteomes" id="UP000244792">
    <property type="component" value="Chromosome"/>
</dbReference>
<keyword evidence="3" id="KW-0324">Glycolysis</keyword>
<keyword evidence="3" id="KW-0963">Cytoplasm</keyword>
<dbReference type="SUPFAM" id="SSF51351">
    <property type="entry name" value="Triosephosphate isomerase (TIM)"/>
    <property type="match status" value="1"/>
</dbReference>
<dbReference type="AlphaFoldDB" id="A0A2R4W2K2"/>
<comment type="similarity">
    <text evidence="1 3">Belongs to the triosephosphate isomerase family.</text>
</comment>
<dbReference type="InterPro" id="IPR035990">
    <property type="entry name" value="TIM_sf"/>
</dbReference>
<dbReference type="UniPathway" id="UPA00138"/>
<gene>
    <name evidence="4" type="ORF">TDSAC_1600</name>
</gene>
<comment type="subcellular location">
    <subcellularLocation>
        <location evidence="3">Cytoplasm</location>
    </subcellularLocation>
</comment>
<evidence type="ECO:0000256" key="3">
    <source>
        <dbReference type="RuleBase" id="RU363013"/>
    </source>
</evidence>
<accession>A0A2R4W2K2</accession>
<dbReference type="PANTHER" id="PTHR21139">
    <property type="entry name" value="TRIOSEPHOSPHATE ISOMERASE"/>
    <property type="match status" value="1"/>
</dbReference>
<dbReference type="GO" id="GO:0006096">
    <property type="term" value="P:glycolytic process"/>
    <property type="evidence" value="ECO:0007669"/>
    <property type="project" value="UniProtKB-UniRule"/>
</dbReference>
<dbReference type="OrthoDB" id="9809429at2"/>
<dbReference type="InterPro" id="IPR000652">
    <property type="entry name" value="Triosephosphate_isomerase"/>
</dbReference>
<dbReference type="CDD" id="cd00311">
    <property type="entry name" value="TIM"/>
    <property type="match status" value="1"/>
</dbReference>
<dbReference type="PROSITE" id="PS51440">
    <property type="entry name" value="TIM_2"/>
    <property type="match status" value="1"/>
</dbReference>
<dbReference type="KEGG" id="taci:TDSAC_1600"/>
<evidence type="ECO:0000313" key="5">
    <source>
        <dbReference type="Proteomes" id="UP000244792"/>
    </source>
</evidence>
<dbReference type="EMBL" id="CP020921">
    <property type="protein sequence ID" value="AWB10936.1"/>
    <property type="molecule type" value="Genomic_DNA"/>
</dbReference>
<dbReference type="GO" id="GO:0006094">
    <property type="term" value="P:gluconeogenesis"/>
    <property type="evidence" value="ECO:0007669"/>
    <property type="project" value="UniProtKB-UniPathway"/>
</dbReference>
<dbReference type="PROSITE" id="PS00171">
    <property type="entry name" value="TIM_1"/>
    <property type="match status" value="1"/>
</dbReference>
<comment type="pathway">
    <text evidence="3">Carbohydrate degradation; glycolysis; D-glyceraldehyde 3-phosphate from glycerone phosphate: step 1/1.</text>
</comment>
<reference evidence="4 5" key="1">
    <citation type="submission" date="2017-04" db="EMBL/GenBank/DDBJ databases">
        <title>Genomic insights into metabolism of Thermodesulfobium acidiphilum.</title>
        <authorList>
            <person name="Toshchakov S.V."/>
            <person name="Frolov E.N."/>
            <person name="Kublanov I.V."/>
            <person name="Samarov N.I."/>
            <person name="Novikov A."/>
            <person name="Lebedinsky A.V."/>
            <person name="Bonch-Osmolovskaya E.A."/>
            <person name="Chernyh N.A."/>
        </authorList>
    </citation>
    <scope>NUCLEOTIDE SEQUENCE [LARGE SCALE GENOMIC DNA]</scope>
    <source>
        <strain evidence="4 5">3127-1</strain>
    </source>
</reference>
<dbReference type="RefSeq" id="WP_108309816.1">
    <property type="nucleotide sequence ID" value="NZ_CP020921.1"/>
</dbReference>
<keyword evidence="2 3" id="KW-0413">Isomerase</keyword>
<dbReference type="NCBIfam" id="TIGR00419">
    <property type="entry name" value="tim"/>
    <property type="match status" value="1"/>
</dbReference>
<keyword evidence="5" id="KW-1185">Reference proteome</keyword>
<dbReference type="GO" id="GO:0004807">
    <property type="term" value="F:triose-phosphate isomerase activity"/>
    <property type="evidence" value="ECO:0007669"/>
    <property type="project" value="UniProtKB-UniRule"/>
</dbReference>
<dbReference type="GO" id="GO:0005829">
    <property type="term" value="C:cytosol"/>
    <property type="evidence" value="ECO:0007669"/>
    <property type="project" value="TreeGrafter"/>
</dbReference>
<dbReference type="InterPro" id="IPR013785">
    <property type="entry name" value="Aldolase_TIM"/>
</dbReference>
<dbReference type="Gene3D" id="3.20.20.70">
    <property type="entry name" value="Aldolase class I"/>
    <property type="match status" value="1"/>
</dbReference>
<evidence type="ECO:0000256" key="2">
    <source>
        <dbReference type="ARBA" id="ARBA00023235"/>
    </source>
</evidence>
<comment type="pathway">
    <text evidence="3">Carbohydrate biosynthesis; gluconeogenesis.</text>
</comment>
<comment type="catalytic activity">
    <reaction evidence="3">
        <text>D-glyceraldehyde 3-phosphate = dihydroxyacetone phosphate</text>
        <dbReference type="Rhea" id="RHEA:18585"/>
        <dbReference type="ChEBI" id="CHEBI:57642"/>
        <dbReference type="ChEBI" id="CHEBI:59776"/>
        <dbReference type="EC" id="5.3.1.1"/>
    </reaction>
</comment>